<dbReference type="GO" id="GO:0044689">
    <property type="term" value="F:7,8-didemethyl-8-hydroxy-5-deazariboflavin synthase activity"/>
    <property type="evidence" value="ECO:0007669"/>
    <property type="project" value="TreeGrafter"/>
</dbReference>
<evidence type="ECO:0000313" key="9">
    <source>
        <dbReference type="EMBL" id="TMQ66483.1"/>
    </source>
</evidence>
<evidence type="ECO:0000256" key="3">
    <source>
        <dbReference type="ARBA" id="ARBA00022691"/>
    </source>
</evidence>
<dbReference type="Gene3D" id="3.20.20.70">
    <property type="entry name" value="Aldolase class I"/>
    <property type="match status" value="1"/>
</dbReference>
<feature type="region of interest" description="Disordered" evidence="7">
    <location>
        <begin position="46"/>
        <end position="65"/>
    </location>
</feature>
<evidence type="ECO:0000259" key="8">
    <source>
        <dbReference type="PROSITE" id="PS51918"/>
    </source>
</evidence>
<dbReference type="GO" id="GO:0051539">
    <property type="term" value="F:4 iron, 4 sulfur cluster binding"/>
    <property type="evidence" value="ECO:0007669"/>
    <property type="project" value="UniProtKB-KW"/>
</dbReference>
<evidence type="ECO:0000256" key="4">
    <source>
        <dbReference type="ARBA" id="ARBA00022723"/>
    </source>
</evidence>
<dbReference type="InterPro" id="IPR045567">
    <property type="entry name" value="CofH/MnqC-like_C"/>
</dbReference>
<comment type="caution">
    <text evidence="9">The sequence shown here is derived from an EMBL/GenBank/DDBJ whole genome shotgun (WGS) entry which is preliminary data.</text>
</comment>
<evidence type="ECO:0000256" key="7">
    <source>
        <dbReference type="SAM" id="MobiDB-lite"/>
    </source>
</evidence>
<keyword evidence="4" id="KW-0479">Metal-binding</keyword>
<dbReference type="SUPFAM" id="SSF102114">
    <property type="entry name" value="Radical SAM enzymes"/>
    <property type="match status" value="1"/>
</dbReference>
<protein>
    <submittedName>
        <fullName evidence="9">CofH family radical SAM protein</fullName>
    </submittedName>
</protein>
<keyword evidence="6" id="KW-0411">Iron-sulfur</keyword>
<feature type="domain" description="Radical SAM core" evidence="8">
    <location>
        <begin position="172"/>
        <end position="398"/>
    </location>
</feature>
<dbReference type="PANTHER" id="PTHR43076">
    <property type="entry name" value="FO SYNTHASE (COFH)"/>
    <property type="match status" value="1"/>
</dbReference>
<dbReference type="InterPro" id="IPR013785">
    <property type="entry name" value="Aldolase_TIM"/>
</dbReference>
<keyword evidence="2" id="KW-0004">4Fe-4S</keyword>
<dbReference type="SFLD" id="SFLDF00343">
    <property type="entry name" value="aminofutalosine_synthase_(mqnE"/>
    <property type="match status" value="1"/>
</dbReference>
<dbReference type="InterPro" id="IPR058240">
    <property type="entry name" value="rSAM_sf"/>
</dbReference>
<gene>
    <name evidence="9" type="ORF">E6K78_06140</name>
</gene>
<dbReference type="CDD" id="cd01335">
    <property type="entry name" value="Radical_SAM"/>
    <property type="match status" value="1"/>
</dbReference>
<accession>A0A538TS75</accession>
<dbReference type="EMBL" id="VBOY01000055">
    <property type="protein sequence ID" value="TMQ66483.1"/>
    <property type="molecule type" value="Genomic_DNA"/>
</dbReference>
<dbReference type="SMART" id="SM00729">
    <property type="entry name" value="Elp3"/>
    <property type="match status" value="1"/>
</dbReference>
<evidence type="ECO:0000256" key="6">
    <source>
        <dbReference type="ARBA" id="ARBA00023014"/>
    </source>
</evidence>
<sequence>MTTPTTRRSPSAAWKRGGAVGVSARLDDVPGLDPAAFGLGERRRVPFRPVLPSSGGREGRQHPPRQAELLLQPVAGGGRAPLRPRHAPSRWRLGSRRRYTACLGVAPQPELPLVSYVSELVLRDPAVARARDALARGESLTQEDSVRLFDAPLLELGRLAGAFARDRHGDRVYFTVNRQLNPTNVCVLSCKFCDYAKRPDDPTAYTMGEREIKAHVDPEIHEIHIVGGLHNKWRFENYLDVIRWVKEVKPDLKVKAFTAVEIDFFCRLTKHDATWVLERLREVGLDALPGGGAEVFSERVRRELFHQKIGARRWLEIHEIAHRMGIPSNCTLLYGHIETRAERVQHLILLRELEARAPGFYAFIPLAFQPGTTGLVRRQASAIEDLRTIAVSRLVFDNVPHVKSYWVMLGQDTAAAAIHFGASDLDGTIGVEKIAHAALARSPVGMAEEAMVHTIREAGKIPVQRDALYGVVKEYQVEDCTLVQ</sequence>
<reference evidence="9 10" key="1">
    <citation type="journal article" date="2019" name="Nat. Microbiol.">
        <title>Mediterranean grassland soil C-N compound turnover is dependent on rainfall and depth, and is mediated by genomically divergent microorganisms.</title>
        <authorList>
            <person name="Diamond S."/>
            <person name="Andeer P.F."/>
            <person name="Li Z."/>
            <person name="Crits-Christoph A."/>
            <person name="Burstein D."/>
            <person name="Anantharaman K."/>
            <person name="Lane K.R."/>
            <person name="Thomas B.C."/>
            <person name="Pan C."/>
            <person name="Northen T.R."/>
            <person name="Banfield J.F."/>
        </authorList>
    </citation>
    <scope>NUCLEOTIDE SEQUENCE [LARGE SCALE GENOMIC DNA]</scope>
    <source>
        <strain evidence="9">WS_8</strain>
    </source>
</reference>
<dbReference type="Pfam" id="PF04055">
    <property type="entry name" value="Radical_SAM"/>
    <property type="match status" value="1"/>
</dbReference>
<dbReference type="InterPro" id="IPR007197">
    <property type="entry name" value="rSAM"/>
</dbReference>
<proteinExistence type="predicted"/>
<organism evidence="9 10">
    <name type="scientific">Eiseniibacteriota bacterium</name>
    <dbReference type="NCBI Taxonomy" id="2212470"/>
    <lineage>
        <taxon>Bacteria</taxon>
        <taxon>Candidatus Eiseniibacteriota</taxon>
    </lineage>
</organism>
<dbReference type="GO" id="GO:0046872">
    <property type="term" value="F:metal ion binding"/>
    <property type="evidence" value="ECO:0007669"/>
    <property type="project" value="UniProtKB-KW"/>
</dbReference>
<dbReference type="SFLD" id="SFLDS00029">
    <property type="entry name" value="Radical_SAM"/>
    <property type="match status" value="1"/>
</dbReference>
<evidence type="ECO:0000256" key="5">
    <source>
        <dbReference type="ARBA" id="ARBA00023004"/>
    </source>
</evidence>
<comment type="cofactor">
    <cofactor evidence="1">
        <name>[4Fe-4S] cluster</name>
        <dbReference type="ChEBI" id="CHEBI:49883"/>
    </cofactor>
</comment>
<name>A0A538TS75_UNCEI</name>
<dbReference type="InterPro" id="IPR034405">
    <property type="entry name" value="F420"/>
</dbReference>
<dbReference type="InterPro" id="IPR020050">
    <property type="entry name" value="FO_synthase_su2"/>
</dbReference>
<dbReference type="PANTHER" id="PTHR43076:SF7">
    <property type="entry name" value="AMINODEOXYFUTALOSINE SYNTHASE"/>
    <property type="match status" value="1"/>
</dbReference>
<keyword evidence="3" id="KW-0949">S-adenosyl-L-methionine</keyword>
<keyword evidence="5" id="KW-0408">Iron</keyword>
<dbReference type="Proteomes" id="UP000316609">
    <property type="component" value="Unassembled WGS sequence"/>
</dbReference>
<evidence type="ECO:0000313" key="10">
    <source>
        <dbReference type="Proteomes" id="UP000316609"/>
    </source>
</evidence>
<dbReference type="Pfam" id="PF19288">
    <property type="entry name" value="CofH_C"/>
    <property type="match status" value="1"/>
</dbReference>
<evidence type="ECO:0000256" key="2">
    <source>
        <dbReference type="ARBA" id="ARBA00022485"/>
    </source>
</evidence>
<dbReference type="InterPro" id="IPR006638">
    <property type="entry name" value="Elp3/MiaA/NifB-like_rSAM"/>
</dbReference>
<dbReference type="PROSITE" id="PS51918">
    <property type="entry name" value="RADICAL_SAM"/>
    <property type="match status" value="1"/>
</dbReference>
<dbReference type="SFLD" id="SFLDG01389">
    <property type="entry name" value="menaquinone_synthsis_involved"/>
    <property type="match status" value="1"/>
</dbReference>
<evidence type="ECO:0000256" key="1">
    <source>
        <dbReference type="ARBA" id="ARBA00001966"/>
    </source>
</evidence>
<dbReference type="GO" id="GO:0016765">
    <property type="term" value="F:transferase activity, transferring alkyl or aryl (other than methyl) groups"/>
    <property type="evidence" value="ECO:0007669"/>
    <property type="project" value="InterPro"/>
</dbReference>
<dbReference type="AlphaFoldDB" id="A0A538TS75"/>
<dbReference type="NCBIfam" id="TIGR00423">
    <property type="entry name" value="CofH family radical SAM protein"/>
    <property type="match status" value="1"/>
</dbReference>
<dbReference type="SFLD" id="SFLDG01064">
    <property type="entry name" value="F420__menaquinone_cofactor_bio"/>
    <property type="match status" value="1"/>
</dbReference>